<dbReference type="InterPro" id="IPR011990">
    <property type="entry name" value="TPR-like_helical_dom_sf"/>
</dbReference>
<dbReference type="PROSITE" id="PS51375">
    <property type="entry name" value="PPR"/>
    <property type="match status" value="3"/>
</dbReference>
<comment type="caution">
    <text evidence="3">The sequence shown here is derived from an EMBL/GenBank/DDBJ whole genome shotgun (WGS) entry which is preliminary data.</text>
</comment>
<dbReference type="PANTHER" id="PTHR47926">
    <property type="entry name" value="PENTATRICOPEPTIDE REPEAT-CONTAINING PROTEIN"/>
    <property type="match status" value="1"/>
</dbReference>
<dbReference type="Pfam" id="PF20431">
    <property type="entry name" value="E_motif"/>
    <property type="match status" value="1"/>
</dbReference>
<dbReference type="AlphaFoldDB" id="A0AAN7MXB0"/>
<dbReference type="FunFam" id="1.25.40.10:FF:000196">
    <property type="entry name" value="Pentatricopeptide repeat-containing protein At4g14850"/>
    <property type="match status" value="2"/>
</dbReference>
<dbReference type="FunFam" id="1.25.40.10:FF:000343">
    <property type="entry name" value="Pentatricopeptide repeat-containing protein At3g58590"/>
    <property type="match status" value="1"/>
</dbReference>
<dbReference type="Pfam" id="PF13041">
    <property type="entry name" value="PPR_2"/>
    <property type="match status" value="3"/>
</dbReference>
<sequence>MILSTRRQVKRLFSSHSAAALSECGDHYGFGSAPIQLPDKPHLPSDISLFESNSWLKELIRANRLNDAREWFNRMLQRDQISWTTIISGYVNASRKVEALSLFVTMWTEPSLKMDPFVLSVALKACGLDMNTSIGDSLHAYSVKVGFVYSVFVGSSLLDMYMKTGRLQLGCQVFDEMPLRNVVSWTAIITGLVRAGYCQEGLNYFSEMWASKQQCDTYTFAIALKACADLGDLNAGKEIHNHAIKKGFDSTSFVSNTLATLYNKCGKIVYGLRLFERIEMKDVVSWTTIITSYVQMGEEQEAMNAFLRMRDSGVDPNDYTFAAIMSGCAGLARIKWGEQLHAHMVKKGVLGSLSVANSTMTMYSKCGELDSTLHVFQDMQTRDVISWSTIIAGYSQGGLCAETFDLLSLMRREGPKPTEFALASVLSICGSMAILEQGKQIHAHVLQIGFENRPMIQSSLINMYAKCGSVVEASKIFDVLKNNDIISWTAMINAYAEHGLSFEAIDLFEKLPNVGLIPDAVTYIGVLTACSHAGLVDLAFHYFKTMTERCHFHPSKEHYGCMIDLLCRAGRLSEAESMIENMPFHRDDVVWSTLLRACRAHGDVDRGRRAAEQLLEMDPNCAGTHITLANMYSAQGKWRDAAHVRKVMRSKGVMKEPGWSWIKVKDCMFTFVAGDRTHMQSEEIYYALDILALEENGVEQPGHSLDDFED</sequence>
<proteinExistence type="predicted"/>
<feature type="repeat" description="PPR" evidence="2">
    <location>
        <begin position="282"/>
        <end position="316"/>
    </location>
</feature>
<dbReference type="InterPro" id="IPR046848">
    <property type="entry name" value="E_motif"/>
</dbReference>
<dbReference type="Proteomes" id="UP001346149">
    <property type="component" value="Unassembled WGS sequence"/>
</dbReference>
<evidence type="ECO:0000256" key="2">
    <source>
        <dbReference type="PROSITE-ProRule" id="PRU00708"/>
    </source>
</evidence>
<protein>
    <recommendedName>
        <fullName evidence="5">Pentatricopeptide repeat-containing protein At3g47840</fullName>
    </recommendedName>
</protein>
<dbReference type="InterPro" id="IPR002885">
    <property type="entry name" value="PPR_rpt"/>
</dbReference>
<gene>
    <name evidence="3" type="ORF">SAY86_003797</name>
</gene>
<organism evidence="3 4">
    <name type="scientific">Trapa natans</name>
    <name type="common">Water chestnut</name>
    <dbReference type="NCBI Taxonomy" id="22666"/>
    <lineage>
        <taxon>Eukaryota</taxon>
        <taxon>Viridiplantae</taxon>
        <taxon>Streptophyta</taxon>
        <taxon>Embryophyta</taxon>
        <taxon>Tracheophyta</taxon>
        <taxon>Spermatophyta</taxon>
        <taxon>Magnoliopsida</taxon>
        <taxon>eudicotyledons</taxon>
        <taxon>Gunneridae</taxon>
        <taxon>Pentapetalae</taxon>
        <taxon>rosids</taxon>
        <taxon>malvids</taxon>
        <taxon>Myrtales</taxon>
        <taxon>Lythraceae</taxon>
        <taxon>Trapa</taxon>
    </lineage>
</organism>
<evidence type="ECO:0000256" key="1">
    <source>
        <dbReference type="ARBA" id="ARBA00022737"/>
    </source>
</evidence>
<dbReference type="Pfam" id="PF12854">
    <property type="entry name" value="PPR_1"/>
    <property type="match status" value="1"/>
</dbReference>
<feature type="repeat" description="PPR" evidence="2">
    <location>
        <begin position="383"/>
        <end position="417"/>
    </location>
</feature>
<evidence type="ECO:0000313" key="3">
    <source>
        <dbReference type="EMBL" id="KAK4803980.1"/>
    </source>
</evidence>
<dbReference type="GO" id="GO:0003723">
    <property type="term" value="F:RNA binding"/>
    <property type="evidence" value="ECO:0007669"/>
    <property type="project" value="InterPro"/>
</dbReference>
<dbReference type="Pfam" id="PF01535">
    <property type="entry name" value="PPR"/>
    <property type="match status" value="3"/>
</dbReference>
<keyword evidence="1" id="KW-0677">Repeat</keyword>
<dbReference type="Gene3D" id="1.25.40.10">
    <property type="entry name" value="Tetratricopeptide repeat domain"/>
    <property type="match status" value="5"/>
</dbReference>
<dbReference type="FunFam" id="1.25.40.10:FF:000525">
    <property type="entry name" value="Pentatricopeptide (PPR) repeat-containing protein-like"/>
    <property type="match status" value="1"/>
</dbReference>
<accession>A0AAN7MXB0</accession>
<evidence type="ECO:0000313" key="4">
    <source>
        <dbReference type="Proteomes" id="UP001346149"/>
    </source>
</evidence>
<dbReference type="SUPFAM" id="SSF48452">
    <property type="entry name" value="TPR-like"/>
    <property type="match status" value="2"/>
</dbReference>
<reference evidence="3 4" key="1">
    <citation type="journal article" date="2023" name="Hortic Res">
        <title>Pangenome of water caltrop reveals structural variations and asymmetric subgenome divergence after allopolyploidization.</title>
        <authorList>
            <person name="Zhang X."/>
            <person name="Chen Y."/>
            <person name="Wang L."/>
            <person name="Yuan Y."/>
            <person name="Fang M."/>
            <person name="Shi L."/>
            <person name="Lu R."/>
            <person name="Comes H.P."/>
            <person name="Ma Y."/>
            <person name="Chen Y."/>
            <person name="Huang G."/>
            <person name="Zhou Y."/>
            <person name="Zheng Z."/>
            <person name="Qiu Y."/>
        </authorList>
    </citation>
    <scope>NUCLEOTIDE SEQUENCE [LARGE SCALE GENOMIC DNA]</scope>
    <source>
        <strain evidence="3">F231</strain>
    </source>
</reference>
<feature type="repeat" description="PPR" evidence="2">
    <location>
        <begin position="484"/>
        <end position="518"/>
    </location>
</feature>
<dbReference type="InterPro" id="IPR046960">
    <property type="entry name" value="PPR_At4g14850-like_plant"/>
</dbReference>
<dbReference type="GO" id="GO:0009451">
    <property type="term" value="P:RNA modification"/>
    <property type="evidence" value="ECO:0007669"/>
    <property type="project" value="InterPro"/>
</dbReference>
<dbReference type="NCBIfam" id="TIGR00756">
    <property type="entry name" value="PPR"/>
    <property type="match status" value="5"/>
</dbReference>
<name>A0AAN7MXB0_TRANT</name>
<evidence type="ECO:0008006" key="5">
    <source>
        <dbReference type="Google" id="ProtNLM"/>
    </source>
</evidence>
<dbReference type="PANTHER" id="PTHR47926:SF532">
    <property type="entry name" value="PENTACOTRIPEPTIDE-REPEAT REGION OF PRORP DOMAIN-CONTAINING PROTEIN"/>
    <property type="match status" value="1"/>
</dbReference>
<keyword evidence="4" id="KW-1185">Reference proteome</keyword>
<dbReference type="EMBL" id="JAXQNO010000001">
    <property type="protein sequence ID" value="KAK4803980.1"/>
    <property type="molecule type" value="Genomic_DNA"/>
</dbReference>